<reference evidence="1 2" key="1">
    <citation type="journal article" date="2018" name="Evol. Lett.">
        <title>Horizontal gene cluster transfer increased hallucinogenic mushroom diversity.</title>
        <authorList>
            <person name="Reynolds H.T."/>
            <person name="Vijayakumar V."/>
            <person name="Gluck-Thaler E."/>
            <person name="Korotkin H.B."/>
            <person name="Matheny P.B."/>
            <person name="Slot J.C."/>
        </authorList>
    </citation>
    <scope>NUCLEOTIDE SEQUENCE [LARGE SCALE GENOMIC DNA]</scope>
    <source>
        <strain evidence="1 2">2629</strain>
    </source>
</reference>
<evidence type="ECO:0000313" key="1">
    <source>
        <dbReference type="EMBL" id="PPQ87256.1"/>
    </source>
</evidence>
<gene>
    <name evidence="1" type="ORF">CVT24_003820</name>
</gene>
<comment type="caution">
    <text evidence="1">The sequence shown here is derived from an EMBL/GenBank/DDBJ whole genome shotgun (WGS) entry which is preliminary data.</text>
</comment>
<proteinExistence type="predicted"/>
<sequence length="139" mass="15778">MYSSSQLKPTYVSVKTHIQESTGTRFPFPELVFRGMDVDPGIHDVVLTVRRGKKVARYNIYFKKNTNLPVNRCVGALTAGSISAWYGDVLFMKLGSKIEGVVNWRREDNHLANLALKRFVSHVKQSGTTIYPLNLQFDE</sequence>
<dbReference type="AlphaFoldDB" id="A0A409X912"/>
<dbReference type="STRING" id="181874.A0A409X912"/>
<name>A0A409X912_9AGAR</name>
<dbReference type="EMBL" id="NHTK01004318">
    <property type="protein sequence ID" value="PPQ87256.1"/>
    <property type="molecule type" value="Genomic_DNA"/>
</dbReference>
<protein>
    <submittedName>
        <fullName evidence="1">Uncharacterized protein</fullName>
    </submittedName>
</protein>
<keyword evidence="2" id="KW-1185">Reference proteome</keyword>
<dbReference type="OrthoDB" id="2916406at2759"/>
<organism evidence="1 2">
    <name type="scientific">Panaeolus cyanescens</name>
    <dbReference type="NCBI Taxonomy" id="181874"/>
    <lineage>
        <taxon>Eukaryota</taxon>
        <taxon>Fungi</taxon>
        <taxon>Dikarya</taxon>
        <taxon>Basidiomycota</taxon>
        <taxon>Agaricomycotina</taxon>
        <taxon>Agaricomycetes</taxon>
        <taxon>Agaricomycetidae</taxon>
        <taxon>Agaricales</taxon>
        <taxon>Agaricineae</taxon>
        <taxon>Galeropsidaceae</taxon>
        <taxon>Panaeolus</taxon>
    </lineage>
</organism>
<evidence type="ECO:0000313" key="2">
    <source>
        <dbReference type="Proteomes" id="UP000284842"/>
    </source>
</evidence>
<dbReference type="InParanoid" id="A0A409X912"/>
<accession>A0A409X912</accession>
<dbReference type="Proteomes" id="UP000284842">
    <property type="component" value="Unassembled WGS sequence"/>
</dbReference>